<dbReference type="Pfam" id="PF03959">
    <property type="entry name" value="FSH1"/>
    <property type="match status" value="1"/>
</dbReference>
<dbReference type="GO" id="GO:0019748">
    <property type="term" value="P:secondary metabolic process"/>
    <property type="evidence" value="ECO:0007669"/>
    <property type="project" value="TreeGrafter"/>
</dbReference>
<keyword evidence="1 4" id="KW-0378">Hydrolase</keyword>
<proteinExistence type="predicted"/>
<evidence type="ECO:0000313" key="5">
    <source>
        <dbReference type="Proteomes" id="UP001301769"/>
    </source>
</evidence>
<dbReference type="InterPro" id="IPR005645">
    <property type="entry name" value="FSH-like_dom"/>
</dbReference>
<evidence type="ECO:0000256" key="2">
    <source>
        <dbReference type="SAM" id="MobiDB-lite"/>
    </source>
</evidence>
<dbReference type="GO" id="GO:0005737">
    <property type="term" value="C:cytoplasm"/>
    <property type="evidence" value="ECO:0007669"/>
    <property type="project" value="TreeGrafter"/>
</dbReference>
<reference evidence="4" key="1">
    <citation type="journal article" date="2023" name="Mol. Phylogenet. Evol.">
        <title>Genome-scale phylogeny and comparative genomics of the fungal order Sordariales.</title>
        <authorList>
            <person name="Hensen N."/>
            <person name="Bonometti L."/>
            <person name="Westerberg I."/>
            <person name="Brannstrom I.O."/>
            <person name="Guillou S."/>
            <person name="Cros-Aarteil S."/>
            <person name="Calhoun S."/>
            <person name="Haridas S."/>
            <person name="Kuo A."/>
            <person name="Mondo S."/>
            <person name="Pangilinan J."/>
            <person name="Riley R."/>
            <person name="LaButti K."/>
            <person name="Andreopoulos B."/>
            <person name="Lipzen A."/>
            <person name="Chen C."/>
            <person name="Yan M."/>
            <person name="Daum C."/>
            <person name="Ng V."/>
            <person name="Clum A."/>
            <person name="Steindorff A."/>
            <person name="Ohm R.A."/>
            <person name="Martin F."/>
            <person name="Silar P."/>
            <person name="Natvig D.O."/>
            <person name="Lalanne C."/>
            <person name="Gautier V."/>
            <person name="Ament-Velasquez S.L."/>
            <person name="Kruys A."/>
            <person name="Hutchinson M.I."/>
            <person name="Powell A.J."/>
            <person name="Barry K."/>
            <person name="Miller A.N."/>
            <person name="Grigoriev I.V."/>
            <person name="Debuchy R."/>
            <person name="Gladieux P."/>
            <person name="Hiltunen Thoren M."/>
            <person name="Johannesson H."/>
        </authorList>
    </citation>
    <scope>NUCLEOTIDE SEQUENCE</scope>
    <source>
        <strain evidence="4">PSN293</strain>
    </source>
</reference>
<dbReference type="PANTHER" id="PTHR48070:SF6">
    <property type="entry name" value="ESTERASE OVCA2"/>
    <property type="match status" value="1"/>
</dbReference>
<dbReference type="SUPFAM" id="SSF53474">
    <property type="entry name" value="alpha/beta-Hydrolases"/>
    <property type="match status" value="1"/>
</dbReference>
<accession>A0AAN6Y974</accession>
<feature type="domain" description="Serine hydrolase" evidence="3">
    <location>
        <begin position="96"/>
        <end position="363"/>
    </location>
</feature>
<evidence type="ECO:0000313" key="4">
    <source>
        <dbReference type="EMBL" id="KAK4211767.1"/>
    </source>
</evidence>
<dbReference type="EMBL" id="MU858141">
    <property type="protein sequence ID" value="KAK4211767.1"/>
    <property type="molecule type" value="Genomic_DNA"/>
</dbReference>
<dbReference type="AlphaFoldDB" id="A0AAN6Y974"/>
<protein>
    <submittedName>
        <fullName evidence="4">Serine hydrolase-domain-containing protein</fullName>
    </submittedName>
</protein>
<dbReference type="Proteomes" id="UP001301769">
    <property type="component" value="Unassembled WGS sequence"/>
</dbReference>
<dbReference type="InterPro" id="IPR029058">
    <property type="entry name" value="AB_hydrolase_fold"/>
</dbReference>
<reference evidence="4" key="2">
    <citation type="submission" date="2023-05" db="EMBL/GenBank/DDBJ databases">
        <authorList>
            <consortium name="Lawrence Berkeley National Laboratory"/>
            <person name="Steindorff A."/>
            <person name="Hensen N."/>
            <person name="Bonometti L."/>
            <person name="Westerberg I."/>
            <person name="Brannstrom I.O."/>
            <person name="Guillou S."/>
            <person name="Cros-Aarteil S."/>
            <person name="Calhoun S."/>
            <person name="Haridas S."/>
            <person name="Kuo A."/>
            <person name="Mondo S."/>
            <person name="Pangilinan J."/>
            <person name="Riley R."/>
            <person name="Labutti K."/>
            <person name="Andreopoulos B."/>
            <person name="Lipzen A."/>
            <person name="Chen C."/>
            <person name="Yanf M."/>
            <person name="Daum C."/>
            <person name="Ng V."/>
            <person name="Clum A."/>
            <person name="Ohm R."/>
            <person name="Martin F."/>
            <person name="Silar P."/>
            <person name="Natvig D."/>
            <person name="Lalanne C."/>
            <person name="Gautier V."/>
            <person name="Ament-Velasquez S.L."/>
            <person name="Kruys A."/>
            <person name="Hutchinson M.I."/>
            <person name="Powell A.J."/>
            <person name="Barry K."/>
            <person name="Miller A.N."/>
            <person name="Grigoriev I.V."/>
            <person name="Debuchy R."/>
            <person name="Gladieux P."/>
            <person name="Thoren M.H."/>
            <person name="Johannesson H."/>
        </authorList>
    </citation>
    <scope>NUCLEOTIDE SEQUENCE</scope>
    <source>
        <strain evidence="4">PSN293</strain>
    </source>
</reference>
<dbReference type="GO" id="GO:0016787">
    <property type="term" value="F:hydrolase activity"/>
    <property type="evidence" value="ECO:0007669"/>
    <property type="project" value="UniProtKB-KW"/>
</dbReference>
<sequence>MILRPLHSHAAARSILRINRPHALLSLSKSANQLSYFTTSTAVRIMDDSLPSSGISTPVSVPASGTSTPLRGQQANKGNNSKAKNAKTAAAKKNMKEVRILMLHGYTQSGPLFRAKTRALEKLMAKALAPLNLVPNMIYPTAPNRLRPSDIPGFGTSKEHLESQDGQIFMDADKEEEAIDSWAWFRKDEMNTDGRYRFLGEGMQSLAGAMKQDAAETGTDGVEGTEGKEAEAGEGEKEDKVIDGVIGFSQGGAMAALLASAMEKTERAVPKEHEEWVKLVREANKGVPLKFAVSYSGFFATPQDLAWLYEPKIKTPTLHFLGSLDVVVEEARVRGLVERCEDPHVVVHPGGHYVPVSKEWVMQLVGFVKSCMEKEMKKD</sequence>
<dbReference type="InterPro" id="IPR050593">
    <property type="entry name" value="LovG"/>
</dbReference>
<organism evidence="4 5">
    <name type="scientific">Rhypophila decipiens</name>
    <dbReference type="NCBI Taxonomy" id="261697"/>
    <lineage>
        <taxon>Eukaryota</taxon>
        <taxon>Fungi</taxon>
        <taxon>Dikarya</taxon>
        <taxon>Ascomycota</taxon>
        <taxon>Pezizomycotina</taxon>
        <taxon>Sordariomycetes</taxon>
        <taxon>Sordariomycetidae</taxon>
        <taxon>Sordariales</taxon>
        <taxon>Naviculisporaceae</taxon>
        <taxon>Rhypophila</taxon>
    </lineage>
</organism>
<name>A0AAN6Y974_9PEZI</name>
<feature type="region of interest" description="Disordered" evidence="2">
    <location>
        <begin position="54"/>
        <end position="90"/>
    </location>
</feature>
<feature type="compositionally biased region" description="Basic and acidic residues" evidence="2">
    <location>
        <begin position="225"/>
        <end position="237"/>
    </location>
</feature>
<keyword evidence="5" id="KW-1185">Reference proteome</keyword>
<comment type="caution">
    <text evidence="4">The sequence shown here is derived from an EMBL/GenBank/DDBJ whole genome shotgun (WGS) entry which is preliminary data.</text>
</comment>
<dbReference type="Gene3D" id="3.40.50.1820">
    <property type="entry name" value="alpha/beta hydrolase"/>
    <property type="match status" value="1"/>
</dbReference>
<feature type="compositionally biased region" description="Polar residues" evidence="2">
    <location>
        <begin position="54"/>
        <end position="74"/>
    </location>
</feature>
<evidence type="ECO:0000259" key="3">
    <source>
        <dbReference type="Pfam" id="PF03959"/>
    </source>
</evidence>
<feature type="compositionally biased region" description="Low complexity" evidence="2">
    <location>
        <begin position="75"/>
        <end position="90"/>
    </location>
</feature>
<evidence type="ECO:0000256" key="1">
    <source>
        <dbReference type="ARBA" id="ARBA00022801"/>
    </source>
</evidence>
<dbReference type="GO" id="GO:0005634">
    <property type="term" value="C:nucleus"/>
    <property type="evidence" value="ECO:0007669"/>
    <property type="project" value="TreeGrafter"/>
</dbReference>
<gene>
    <name evidence="4" type="ORF">QBC37DRAFT_426215</name>
</gene>
<feature type="region of interest" description="Disordered" evidence="2">
    <location>
        <begin position="209"/>
        <end position="237"/>
    </location>
</feature>
<dbReference type="PANTHER" id="PTHR48070">
    <property type="entry name" value="ESTERASE OVCA2"/>
    <property type="match status" value="1"/>
</dbReference>